<dbReference type="AlphaFoldDB" id="M0QEH7"/>
<proteinExistence type="predicted"/>
<dbReference type="Pfam" id="PF13669">
    <property type="entry name" value="Glyoxalase_4"/>
    <property type="match status" value="1"/>
</dbReference>
<accession>M0QEH7</accession>
<dbReference type="STRING" id="1223545.GS4_05_00470"/>
<comment type="caution">
    <text evidence="2">The sequence shown here is derived from an EMBL/GenBank/DDBJ whole genome shotgun (WGS) entry which is preliminary data.</text>
</comment>
<dbReference type="OrthoDB" id="4578369at2"/>
<dbReference type="RefSeq" id="WP_007617460.1">
    <property type="nucleotide sequence ID" value="NZ_BANX01000005.1"/>
</dbReference>
<feature type="domain" description="VOC" evidence="1">
    <location>
        <begin position="26"/>
        <end position="156"/>
    </location>
</feature>
<evidence type="ECO:0000259" key="1">
    <source>
        <dbReference type="PROSITE" id="PS51819"/>
    </source>
</evidence>
<evidence type="ECO:0000313" key="3">
    <source>
        <dbReference type="Proteomes" id="UP000011666"/>
    </source>
</evidence>
<dbReference type="Proteomes" id="UP000011666">
    <property type="component" value="Unassembled WGS sequence"/>
</dbReference>
<dbReference type="InterPro" id="IPR037523">
    <property type="entry name" value="VOC_core"/>
</dbReference>
<dbReference type="EMBL" id="BANX01000005">
    <property type="protein sequence ID" value="GAC66839.1"/>
    <property type="molecule type" value="Genomic_DNA"/>
</dbReference>
<dbReference type="eggNOG" id="COG0346">
    <property type="taxonomic scope" value="Bacteria"/>
</dbReference>
<keyword evidence="3" id="KW-1185">Reference proteome</keyword>
<dbReference type="InterPro" id="IPR029068">
    <property type="entry name" value="Glyas_Bleomycin-R_OHBP_Dase"/>
</dbReference>
<dbReference type="Gene3D" id="3.10.180.10">
    <property type="entry name" value="2,3-Dihydroxybiphenyl 1,2-Dioxygenase, domain 1"/>
    <property type="match status" value="1"/>
</dbReference>
<sequence>MAKVETIGGAVWDEGSITQLAWVIDDLDGVERTLGSMFGVRRWTRLPDVYFGPDSCVYRGAPANFTADISLAYSGDLQLELIAPGRGRSIYHEFLTDHGPGMHHVCIEPDDIDATVSFLEAEGLSVVQHGRLAGDEMRFVYLDGERSGAPVLEVAAVGPRIRALYDQIKIDSRDEETAGGR</sequence>
<dbReference type="PROSITE" id="PS51819">
    <property type="entry name" value="VOC"/>
    <property type="match status" value="1"/>
</dbReference>
<gene>
    <name evidence="2" type="ORF">GS4_05_00470</name>
</gene>
<protein>
    <recommendedName>
        <fullName evidence="1">VOC domain-containing protein</fullName>
    </recommendedName>
</protein>
<name>M0QEH7_9ACTN</name>
<dbReference type="SUPFAM" id="SSF54593">
    <property type="entry name" value="Glyoxalase/Bleomycin resistance protein/Dihydroxybiphenyl dioxygenase"/>
    <property type="match status" value="1"/>
</dbReference>
<evidence type="ECO:0000313" key="2">
    <source>
        <dbReference type="EMBL" id="GAC66839.1"/>
    </source>
</evidence>
<reference evidence="2 3" key="1">
    <citation type="submission" date="2013-01" db="EMBL/GenBank/DDBJ databases">
        <title>Whole genome shotgun sequence of Gordonia soli NBRC 108243.</title>
        <authorList>
            <person name="Isaki-Nakamura S."/>
            <person name="Hosoyama A."/>
            <person name="Tsuchikane K."/>
            <person name="Ando Y."/>
            <person name="Baba S."/>
            <person name="Ohji S."/>
            <person name="Hamada M."/>
            <person name="Tamura T."/>
            <person name="Yamazoe A."/>
            <person name="Yamazaki S."/>
            <person name="Fujita N."/>
        </authorList>
    </citation>
    <scope>NUCLEOTIDE SEQUENCE [LARGE SCALE GENOMIC DNA]</scope>
    <source>
        <strain evidence="2 3">NBRC 108243</strain>
    </source>
</reference>
<organism evidence="2 3">
    <name type="scientific">Gordonia soli NBRC 108243</name>
    <dbReference type="NCBI Taxonomy" id="1223545"/>
    <lineage>
        <taxon>Bacteria</taxon>
        <taxon>Bacillati</taxon>
        <taxon>Actinomycetota</taxon>
        <taxon>Actinomycetes</taxon>
        <taxon>Mycobacteriales</taxon>
        <taxon>Gordoniaceae</taxon>
        <taxon>Gordonia</taxon>
    </lineage>
</organism>